<dbReference type="Proteomes" id="UP000245793">
    <property type="component" value="Unassembled WGS sequence"/>
</dbReference>
<dbReference type="InterPro" id="IPR001967">
    <property type="entry name" value="Peptidase_S11_N"/>
</dbReference>
<keyword evidence="9" id="KW-0133">Cell shape</keyword>
<organism evidence="18 19">
    <name type="scientific">Ezakiella coagulans</name>
    <dbReference type="NCBI Taxonomy" id="46507"/>
    <lineage>
        <taxon>Bacteria</taxon>
        <taxon>Bacillati</taxon>
        <taxon>Bacillota</taxon>
        <taxon>Tissierellia</taxon>
        <taxon>Ezakiella</taxon>
    </lineage>
</organism>
<dbReference type="GO" id="GO:0071555">
    <property type="term" value="P:cell wall organization"/>
    <property type="evidence" value="ECO:0007669"/>
    <property type="project" value="UniProtKB-KW"/>
</dbReference>
<comment type="similarity">
    <text evidence="3 15">Belongs to the peptidase S11 family.</text>
</comment>
<evidence type="ECO:0000256" key="13">
    <source>
        <dbReference type="PIRSR" id="PIRSR618044-1"/>
    </source>
</evidence>
<reference evidence="18 19" key="1">
    <citation type="submission" date="2018-04" db="EMBL/GenBank/DDBJ databases">
        <title>Genomic Encyclopedia of Type Strains, Phase IV (KMG-IV): sequencing the most valuable type-strain genomes for metagenomic binning, comparative biology and taxonomic classification.</title>
        <authorList>
            <person name="Goeker M."/>
        </authorList>
    </citation>
    <scope>NUCLEOTIDE SEQUENCE [LARGE SCALE GENOMIC DNA]</scope>
    <source>
        <strain evidence="18 19">DSM 20705</strain>
    </source>
</reference>
<dbReference type="SUPFAM" id="SSF69189">
    <property type="entry name" value="Penicillin-binding protein associated domain"/>
    <property type="match status" value="1"/>
</dbReference>
<dbReference type="PRINTS" id="PR00725">
    <property type="entry name" value="DADACBPTASE1"/>
</dbReference>
<evidence type="ECO:0000256" key="11">
    <source>
        <dbReference type="ARBA" id="ARBA00023316"/>
    </source>
</evidence>
<dbReference type="PANTHER" id="PTHR21581:SF6">
    <property type="entry name" value="TRAFFICKING PROTEIN PARTICLE COMPLEX SUBUNIT 12"/>
    <property type="match status" value="1"/>
</dbReference>
<evidence type="ECO:0000256" key="14">
    <source>
        <dbReference type="PIRSR" id="PIRSR618044-2"/>
    </source>
</evidence>
<sequence>MVNIKNIKRNILIYLFVFFSVATPFQIVLAEGADIPVVEGLEIPYMVYDRAAGESIVKNMENEKIAIASITKLMTAYLTYEAIKNNEIAMDTKYTYTQEELDLYLRGSDVPIERGATLDVNELLHLLLIRSANSSALALSKVISGSEAAFVEKMNQKAAELKMKDTHFINCHGLPIIQTDEQNMSTLVDLNILVNKLLDDFPEILEITKLKEYAIERLNLKTVSTNPLLGTGSVDGLKTGTTTKAGRCLIATTTEDMSGIDGKRRVISYVFGAANDKERGIVSLGLLNYALDNYVYKRVVTGKERYSLDLDGINFKSDKIGLMPKTQCDKLLNVNSTYKLRIEYLEPGKETIPEGEVLGSITLVEDGKPIEKIDLVTTEEVKRSGFFKRLWKKIKSKF</sequence>
<evidence type="ECO:0000313" key="18">
    <source>
        <dbReference type="EMBL" id="PVY95698.1"/>
    </source>
</evidence>
<dbReference type="RefSeq" id="WP_116479592.1">
    <property type="nucleotide sequence ID" value="NZ_QEKV01000001.1"/>
</dbReference>
<dbReference type="PANTHER" id="PTHR21581">
    <property type="entry name" value="D-ALANYL-D-ALANINE CARBOXYPEPTIDASE"/>
    <property type="match status" value="1"/>
</dbReference>
<feature type="active site" evidence="13">
    <location>
        <position position="131"/>
    </location>
</feature>
<protein>
    <recommendedName>
        <fullName evidence="4">serine-type D-Ala-D-Ala carboxypeptidase</fullName>
        <ecNumber evidence="4">3.4.16.4</ecNumber>
    </recommendedName>
</protein>
<evidence type="ECO:0000256" key="15">
    <source>
        <dbReference type="RuleBase" id="RU004016"/>
    </source>
</evidence>
<evidence type="ECO:0000256" key="2">
    <source>
        <dbReference type="ARBA" id="ARBA00004752"/>
    </source>
</evidence>
<comment type="function">
    <text evidence="1">Removes C-terminal D-alanyl residues from sugar-peptide cell wall precursors.</text>
</comment>
<comment type="pathway">
    <text evidence="2">Cell wall biogenesis; peptidoglycan biosynthesis.</text>
</comment>
<dbReference type="Gene3D" id="2.60.410.10">
    <property type="entry name" value="D-Ala-D-Ala carboxypeptidase, C-terminal domain"/>
    <property type="match status" value="1"/>
</dbReference>
<dbReference type="InterPro" id="IPR018044">
    <property type="entry name" value="Peptidase_S11"/>
</dbReference>
<evidence type="ECO:0000256" key="10">
    <source>
        <dbReference type="ARBA" id="ARBA00022984"/>
    </source>
</evidence>
<dbReference type="AlphaFoldDB" id="A0A2U1E6Y3"/>
<gene>
    <name evidence="18" type="ORF">C7381_101224</name>
</gene>
<evidence type="ECO:0000256" key="9">
    <source>
        <dbReference type="ARBA" id="ARBA00022960"/>
    </source>
</evidence>
<evidence type="ECO:0000256" key="3">
    <source>
        <dbReference type="ARBA" id="ARBA00007164"/>
    </source>
</evidence>
<evidence type="ECO:0000256" key="7">
    <source>
        <dbReference type="ARBA" id="ARBA00022729"/>
    </source>
</evidence>
<keyword evidence="10" id="KW-0573">Peptidoglycan synthesis</keyword>
<keyword evidence="5" id="KW-0121">Carboxypeptidase</keyword>
<evidence type="ECO:0000256" key="4">
    <source>
        <dbReference type="ARBA" id="ARBA00012448"/>
    </source>
</evidence>
<dbReference type="SUPFAM" id="SSF56601">
    <property type="entry name" value="beta-lactamase/transpeptidase-like"/>
    <property type="match status" value="1"/>
</dbReference>
<dbReference type="InterPro" id="IPR037167">
    <property type="entry name" value="Peptidase_S11_C_sf"/>
</dbReference>
<dbReference type="GO" id="GO:0008360">
    <property type="term" value="P:regulation of cell shape"/>
    <property type="evidence" value="ECO:0007669"/>
    <property type="project" value="UniProtKB-KW"/>
</dbReference>
<dbReference type="Pfam" id="PF00768">
    <property type="entry name" value="Peptidase_S11"/>
    <property type="match status" value="1"/>
</dbReference>
<keyword evidence="11" id="KW-0961">Cell wall biogenesis/degradation</keyword>
<evidence type="ECO:0000256" key="5">
    <source>
        <dbReference type="ARBA" id="ARBA00022645"/>
    </source>
</evidence>
<comment type="caution">
    <text evidence="18">The sequence shown here is derived from an EMBL/GenBank/DDBJ whole genome shotgun (WGS) entry which is preliminary data.</text>
</comment>
<keyword evidence="7" id="KW-0732">Signal</keyword>
<dbReference type="InterPro" id="IPR012338">
    <property type="entry name" value="Beta-lactam/transpept-like"/>
</dbReference>
<dbReference type="GO" id="GO:0009252">
    <property type="term" value="P:peptidoglycan biosynthetic process"/>
    <property type="evidence" value="ECO:0007669"/>
    <property type="project" value="UniProtKB-UniPathway"/>
</dbReference>
<feature type="domain" description="Peptidase S11 D-alanyl-D-alanine carboxypeptidase A N-terminal" evidence="16">
    <location>
        <begin position="45"/>
        <end position="274"/>
    </location>
</feature>
<dbReference type="UniPathway" id="UPA00219"/>
<dbReference type="GO" id="GO:0009002">
    <property type="term" value="F:serine-type D-Ala-D-Ala carboxypeptidase activity"/>
    <property type="evidence" value="ECO:0007669"/>
    <property type="project" value="UniProtKB-EC"/>
</dbReference>
<feature type="active site" description="Proton acceptor" evidence="13">
    <location>
        <position position="72"/>
    </location>
</feature>
<feature type="domain" description="Peptidase S11 D-Ala-D-Ala carboxypeptidase A C-terminal" evidence="17">
    <location>
        <begin position="335"/>
        <end position="383"/>
    </location>
</feature>
<name>A0A2U1E6Y3_9FIRM</name>
<proteinExistence type="inferred from homology"/>
<evidence type="ECO:0000256" key="1">
    <source>
        <dbReference type="ARBA" id="ARBA00003217"/>
    </source>
</evidence>
<evidence type="ECO:0000256" key="6">
    <source>
        <dbReference type="ARBA" id="ARBA00022670"/>
    </source>
</evidence>
<dbReference type="EC" id="3.4.16.4" evidence="4"/>
<feature type="binding site" evidence="14">
    <location>
        <position position="238"/>
    </location>
    <ligand>
        <name>substrate</name>
    </ligand>
</feature>
<feature type="active site" description="Acyl-ester intermediate" evidence="13">
    <location>
        <position position="69"/>
    </location>
</feature>
<evidence type="ECO:0000313" key="19">
    <source>
        <dbReference type="Proteomes" id="UP000245793"/>
    </source>
</evidence>
<dbReference type="Gene3D" id="3.40.710.10">
    <property type="entry name" value="DD-peptidase/beta-lactamase superfamily"/>
    <property type="match status" value="1"/>
</dbReference>
<evidence type="ECO:0000256" key="12">
    <source>
        <dbReference type="ARBA" id="ARBA00034000"/>
    </source>
</evidence>
<dbReference type="InterPro" id="IPR012907">
    <property type="entry name" value="Peptidase_S11_C"/>
</dbReference>
<evidence type="ECO:0000259" key="17">
    <source>
        <dbReference type="Pfam" id="PF07943"/>
    </source>
</evidence>
<keyword evidence="6" id="KW-0645">Protease</keyword>
<evidence type="ECO:0000259" key="16">
    <source>
        <dbReference type="Pfam" id="PF00768"/>
    </source>
</evidence>
<keyword evidence="8" id="KW-0378">Hydrolase</keyword>
<dbReference type="GO" id="GO:0006508">
    <property type="term" value="P:proteolysis"/>
    <property type="evidence" value="ECO:0007669"/>
    <property type="project" value="UniProtKB-KW"/>
</dbReference>
<dbReference type="InterPro" id="IPR015956">
    <property type="entry name" value="Peniciliin-bd_prot_C_sf"/>
</dbReference>
<accession>A0A2U1E6Y3</accession>
<keyword evidence="19" id="KW-1185">Reference proteome</keyword>
<dbReference type="EMBL" id="QEKV01000001">
    <property type="protein sequence ID" value="PVY95698.1"/>
    <property type="molecule type" value="Genomic_DNA"/>
</dbReference>
<evidence type="ECO:0000256" key="8">
    <source>
        <dbReference type="ARBA" id="ARBA00022801"/>
    </source>
</evidence>
<dbReference type="Pfam" id="PF07943">
    <property type="entry name" value="PBP5_C"/>
    <property type="match status" value="1"/>
</dbReference>
<comment type="catalytic activity">
    <reaction evidence="12">
        <text>Preferential cleavage: (Ac)2-L-Lys-D-Ala-|-D-Ala. Also transpeptidation of peptidyl-alanyl moieties that are N-acyl substituents of D-alanine.</text>
        <dbReference type="EC" id="3.4.16.4"/>
    </reaction>
</comment>